<feature type="region of interest" description="Disordered" evidence="1">
    <location>
        <begin position="1"/>
        <end position="21"/>
    </location>
</feature>
<accession>A0A5N5QJH0</accession>
<dbReference type="SUPFAM" id="SSF48452">
    <property type="entry name" value="TPR-like"/>
    <property type="match status" value="2"/>
</dbReference>
<dbReference type="PANTHER" id="PTHR19959:SF119">
    <property type="entry name" value="FUNGAL LIPASE-LIKE DOMAIN-CONTAINING PROTEIN"/>
    <property type="match status" value="1"/>
</dbReference>
<evidence type="ECO:0000256" key="1">
    <source>
        <dbReference type="SAM" id="MobiDB-lite"/>
    </source>
</evidence>
<dbReference type="OrthoDB" id="9991317at2759"/>
<sequence>MPLDLQTGETPQPTGQAVGVSGYTPDTNSEECLNEGGLFDIVTGGAATNIVQEFKAETTVDIGTGSSRRALEGDNHTHHNEEQSRDNDTNHDLDAVLVRLTLEPHSENSKPVETPTPDSEANALALMKLGISLHLRFIDQEIFEDLNRAIACLTQAALEIPDGHMDQPSILHKLGVSYLTRFEYCSQVSDVNKAIDHLVLAVSAMPGGDIDKSIFLSSLADAYIEHFQCVGELVSLNKAIDCLVQAKMLETEYCRNPDLDILKSLWKACWYRYERTEDLANSFTDKIFEHLLHVVSLLPDDDSDKLEMLSDLGVLYLRRFDHSDDLSDLNAAINHLSKARSIIPNSDLDTGRILNNLGSSYQRRFKTLGDIADIDSAIDCGGHAILLVSDDHKDKPRMLQNLALSYLYRFDCQNNISDMDESIKCLMQAASLLKDPDVDPDLELKGKTYVYVKLGNSYLRRYHYLHEFLDVEKAVGYLLQALPLISDDENFYKPAVLFDLGTSYSLYFSHRGDTSDLDKSIGYLEEATSLALDHHGDKSEMLYTLGISYEDRFKHAGNHPDINKAIDSLEQAVSLKPDSEYFQKLASAYTSRFECLENLPDVDKAIEYRTRGISVAPAGHEKLPVWLNNLGHLHFKRFERLHQPTDIDETIHCLTQSISLTPDGQADKPTRLISLGSSYKLRFEHLGQPIDIEKGIDYFTQAAALIPDGHETMPRVFNTLGILRFYRFEREGQLSDINEAIDCISRSASLAPDGSVQKTRYICALGISYHSRFRLLGEVSDIDQSIASLNQALLSAKNPTELSICLSNLGGSYLSRFESMHEPSDVNKAISILAQAAETCHDALAVKSRILGGLGNAYRRRFEDLNDSGLADINKAIEVLGQAISLVPDNSPDNLKPGWVNDLGSSYLWRFKRVGEISDLNGAIECHAKAVSLTPESHADKSRRLCNLGVSYEQRFERLGNRQDIEDAVMCIRDASLCSPGHPYNRFQASRVWGSLASSHNVSDPLIAYQNTMELVPQLAWLGTTIERRYRVIAEMGDVATEAASCAISLKDYDHALEWLEQGRSIVWNQILQLRTPFDDLAAKDPELASELKEVGRRLEYAGSRSNAVSMSPSPRVEGSLQQEAKHHHNLASDWDRLLNQARQIPGFENFMRPRRASELKSAAKDGPVVVTNVHKSRCDALIVLPGGTKISHVPLENFSMDKAVNARTNLGAFIGHRGGTQFQSSNLKRSVGVWKRSLKVLWLDVVKPVLDFLGYTDRVPVEKLPRITWCTTGPLSFLPLHAAGCYDSTQPNIFDLVVSSYTPTLGALLVSPASTSGVNAHSGLLAVAQPETSGFRSLPFTIDELAAIEEHASAVDYFPLVGAQATVDRVLEGMIKQDWVHLACHAIQKAEDPVQSAFYLHDGSLLLSKITEKSFHNKGLAFLSACQTATGDKKMPDEAVHLAAGMLMAGYRSVIATMWSIYDKDGPVVARRVYADLLKEGKMDCSEAARALHSAIEDLRGQVGETAFQRWVPFIHIGC</sequence>
<feature type="compositionally biased region" description="Basic and acidic residues" evidence="1">
    <location>
        <begin position="69"/>
        <end position="91"/>
    </location>
</feature>
<dbReference type="InterPro" id="IPR024983">
    <property type="entry name" value="CHAT_dom"/>
</dbReference>
<dbReference type="Pfam" id="PF12770">
    <property type="entry name" value="CHAT"/>
    <property type="match status" value="1"/>
</dbReference>
<organism evidence="3 4">
    <name type="scientific">Ceratobasidium theobromae</name>
    <dbReference type="NCBI Taxonomy" id="1582974"/>
    <lineage>
        <taxon>Eukaryota</taxon>
        <taxon>Fungi</taxon>
        <taxon>Dikarya</taxon>
        <taxon>Basidiomycota</taxon>
        <taxon>Agaricomycotina</taxon>
        <taxon>Agaricomycetes</taxon>
        <taxon>Cantharellales</taxon>
        <taxon>Ceratobasidiaceae</taxon>
        <taxon>Ceratobasidium</taxon>
    </lineage>
</organism>
<keyword evidence="4" id="KW-1185">Reference proteome</keyword>
<dbReference type="Proteomes" id="UP000383932">
    <property type="component" value="Unassembled WGS sequence"/>
</dbReference>
<name>A0A5N5QJH0_9AGAM</name>
<protein>
    <submittedName>
        <fullName evidence="3">Aromatic di-alanine and TPR containing protein</fullName>
    </submittedName>
</protein>
<feature type="region of interest" description="Disordered" evidence="1">
    <location>
        <begin position="63"/>
        <end position="91"/>
    </location>
</feature>
<evidence type="ECO:0000313" key="4">
    <source>
        <dbReference type="Proteomes" id="UP000383932"/>
    </source>
</evidence>
<feature type="domain" description="CHAT" evidence="2">
    <location>
        <begin position="1238"/>
        <end position="1519"/>
    </location>
</feature>
<evidence type="ECO:0000313" key="3">
    <source>
        <dbReference type="EMBL" id="KAB5591683.1"/>
    </source>
</evidence>
<dbReference type="InterPro" id="IPR011990">
    <property type="entry name" value="TPR-like_helical_dom_sf"/>
</dbReference>
<gene>
    <name evidence="3" type="ORF">CTheo_4891</name>
</gene>
<dbReference type="EMBL" id="SSOP01000094">
    <property type="protein sequence ID" value="KAB5591683.1"/>
    <property type="molecule type" value="Genomic_DNA"/>
</dbReference>
<proteinExistence type="predicted"/>
<evidence type="ECO:0000259" key="2">
    <source>
        <dbReference type="Pfam" id="PF12770"/>
    </source>
</evidence>
<comment type="caution">
    <text evidence="3">The sequence shown here is derived from an EMBL/GenBank/DDBJ whole genome shotgun (WGS) entry which is preliminary data.</text>
</comment>
<dbReference type="Gene3D" id="1.25.40.10">
    <property type="entry name" value="Tetratricopeptide repeat domain"/>
    <property type="match status" value="3"/>
</dbReference>
<reference evidence="3 4" key="1">
    <citation type="journal article" date="2019" name="Fungal Biol. Biotechnol.">
        <title>Draft genome sequence of fastidious pathogen Ceratobasidium theobromae, which causes vascular-streak dieback in Theobroma cacao.</title>
        <authorList>
            <person name="Ali S.S."/>
            <person name="Asman A."/>
            <person name="Shao J."/>
            <person name="Firmansyah A.P."/>
            <person name="Susilo A.W."/>
            <person name="Rosmana A."/>
            <person name="McMahon P."/>
            <person name="Junaid M."/>
            <person name="Guest D."/>
            <person name="Kheng T.Y."/>
            <person name="Meinhardt L.W."/>
            <person name="Bailey B.A."/>
        </authorList>
    </citation>
    <scope>NUCLEOTIDE SEQUENCE [LARGE SCALE GENOMIC DNA]</scope>
    <source>
        <strain evidence="3 4">CT2</strain>
    </source>
</reference>
<dbReference type="PANTHER" id="PTHR19959">
    <property type="entry name" value="KINESIN LIGHT CHAIN"/>
    <property type="match status" value="1"/>
</dbReference>